<dbReference type="PANTHER" id="PTHR42859">
    <property type="entry name" value="OXIDOREDUCTASE"/>
    <property type="match status" value="1"/>
</dbReference>
<dbReference type="NCBIfam" id="TIGR01944">
    <property type="entry name" value="rnfB"/>
    <property type="match status" value="1"/>
</dbReference>
<reference evidence="15 16" key="1">
    <citation type="submission" date="2019-03" db="EMBL/GenBank/DDBJ databases">
        <title>Paraburkholderia sp. 4M-K11, isolated from subtropical forest soil.</title>
        <authorList>
            <person name="Gao Z.-H."/>
            <person name="Qiu L.-H."/>
        </authorList>
    </citation>
    <scope>NUCLEOTIDE SEQUENCE [LARGE SCALE GENOMIC DNA]</scope>
    <source>
        <strain evidence="15 16">4M-K11</strain>
    </source>
</reference>
<keyword evidence="7" id="KW-1278">Translocase</keyword>
<evidence type="ECO:0000313" key="15">
    <source>
        <dbReference type="EMBL" id="TDG20689.1"/>
    </source>
</evidence>
<sequence>MRALAAHVRARPDIATVNDSKTLADRIEDLLPQTQCTKCGYDGCRPYAEAVAAGTANYNQCPPGGAEGVARLAKLLGKPVIPINPVNGVERPRPVAFIDEQLCIGCTLCMQACPVDAIVGAPKQMHTIVKDECTGCDLCVAPCPVDCIAMIPVTGEATGWDAWSQQQADAARLRHDRRQARLAAERDAAVARAAARRAAAASPVAASGAAGGAAATVAGSAPAGADDAEAKKKAIIQAALERARRKKAELAEHGVAPRNTEHVSADVQAQIDAAEARRKRLGIGAEADVAGAPAQAASSETTGASTAPATPAAAEPPAPDDGQQEHQDRSERDEQDNHPHDDKPA</sequence>
<keyword evidence="1" id="KW-0813">Transport</keyword>
<keyword evidence="2" id="KW-1003">Cell membrane</keyword>
<gene>
    <name evidence="15" type="primary">rsxB</name>
    <name evidence="15" type="ORF">EYW47_24405</name>
</gene>
<dbReference type="GO" id="GO:0009055">
    <property type="term" value="F:electron transfer activity"/>
    <property type="evidence" value="ECO:0007669"/>
    <property type="project" value="InterPro"/>
</dbReference>
<evidence type="ECO:0000259" key="14">
    <source>
        <dbReference type="PROSITE" id="PS51656"/>
    </source>
</evidence>
<keyword evidence="8" id="KW-0249">Electron transport</keyword>
<keyword evidence="5" id="KW-0479">Metal-binding</keyword>
<dbReference type="EMBL" id="SMRP01000014">
    <property type="protein sequence ID" value="TDG20689.1"/>
    <property type="molecule type" value="Genomic_DNA"/>
</dbReference>
<dbReference type="PROSITE" id="PS00198">
    <property type="entry name" value="4FE4S_FER_1"/>
    <property type="match status" value="1"/>
</dbReference>
<dbReference type="Proteomes" id="UP000295722">
    <property type="component" value="Unassembled WGS sequence"/>
</dbReference>
<name>A0A4R5M4M6_9BURK</name>
<keyword evidence="16" id="KW-1185">Reference proteome</keyword>
<feature type="region of interest" description="Disordered" evidence="12">
    <location>
        <begin position="288"/>
        <end position="345"/>
    </location>
</feature>
<dbReference type="InterPro" id="IPR050294">
    <property type="entry name" value="RnfB_subfamily"/>
</dbReference>
<keyword evidence="9" id="KW-0408">Iron</keyword>
<dbReference type="InterPro" id="IPR017900">
    <property type="entry name" value="4Fe4S_Fe_S_CS"/>
</dbReference>
<evidence type="ECO:0000256" key="1">
    <source>
        <dbReference type="ARBA" id="ARBA00022448"/>
    </source>
</evidence>
<dbReference type="PROSITE" id="PS51656">
    <property type="entry name" value="4FE4S"/>
    <property type="match status" value="1"/>
</dbReference>
<dbReference type="SUPFAM" id="SSF54862">
    <property type="entry name" value="4Fe-4S ferredoxins"/>
    <property type="match status" value="1"/>
</dbReference>
<dbReference type="InterPro" id="IPR017896">
    <property type="entry name" value="4Fe4S_Fe-S-bd"/>
</dbReference>
<feature type="compositionally biased region" description="Basic and acidic residues" evidence="12">
    <location>
        <begin position="323"/>
        <end position="345"/>
    </location>
</feature>
<dbReference type="PANTHER" id="PTHR42859:SF3">
    <property type="entry name" value="ION-TRANSLOCATING OXIDOREDUCTASE COMPLEX SUBUNIT B"/>
    <property type="match status" value="1"/>
</dbReference>
<accession>A0A4R5M4M6</accession>
<comment type="caution">
    <text evidence="15">The sequence shown here is derived from an EMBL/GenBank/DDBJ whole genome shotgun (WGS) entry which is preliminary data.</text>
</comment>
<keyword evidence="6" id="KW-0677">Repeat</keyword>
<dbReference type="Gene3D" id="1.10.15.40">
    <property type="entry name" value="Electron transport complex subunit B, putative Fe-S cluster"/>
    <property type="match status" value="1"/>
</dbReference>
<evidence type="ECO:0000256" key="10">
    <source>
        <dbReference type="ARBA" id="ARBA00023014"/>
    </source>
</evidence>
<keyword evidence="3" id="KW-0004">4Fe-4S</keyword>
<dbReference type="InterPro" id="IPR010207">
    <property type="entry name" value="Elect_transpt_cplx_RnfB/RsxB"/>
</dbReference>
<evidence type="ECO:0000256" key="9">
    <source>
        <dbReference type="ARBA" id="ARBA00023004"/>
    </source>
</evidence>
<feature type="domain" description="4Fe-4S ferredoxin-type" evidence="13">
    <location>
        <begin position="94"/>
        <end position="123"/>
    </location>
</feature>
<keyword evidence="4" id="KW-0997">Cell inner membrane</keyword>
<dbReference type="AlphaFoldDB" id="A0A4R5M4M6"/>
<evidence type="ECO:0000256" key="5">
    <source>
        <dbReference type="ARBA" id="ARBA00022723"/>
    </source>
</evidence>
<dbReference type="NCBIfam" id="NF005415">
    <property type="entry name" value="PRK06991.1"/>
    <property type="match status" value="1"/>
</dbReference>
<feature type="compositionally biased region" description="Low complexity" evidence="12">
    <location>
        <begin position="294"/>
        <end position="313"/>
    </location>
</feature>
<dbReference type="GO" id="GO:0051539">
    <property type="term" value="F:4 iron, 4 sulfur cluster binding"/>
    <property type="evidence" value="ECO:0007669"/>
    <property type="project" value="UniProtKB-KW"/>
</dbReference>
<evidence type="ECO:0000256" key="12">
    <source>
        <dbReference type="SAM" id="MobiDB-lite"/>
    </source>
</evidence>
<organism evidence="15 16">
    <name type="scientific">Paraburkholderia silviterrae</name>
    <dbReference type="NCBI Taxonomy" id="2528715"/>
    <lineage>
        <taxon>Bacteria</taxon>
        <taxon>Pseudomonadati</taxon>
        <taxon>Pseudomonadota</taxon>
        <taxon>Betaproteobacteria</taxon>
        <taxon>Burkholderiales</taxon>
        <taxon>Burkholderiaceae</taxon>
        <taxon>Paraburkholderia</taxon>
    </lineage>
</organism>
<dbReference type="GO" id="GO:0046872">
    <property type="term" value="F:metal ion binding"/>
    <property type="evidence" value="ECO:0007669"/>
    <property type="project" value="UniProtKB-KW"/>
</dbReference>
<keyword evidence="11" id="KW-0472">Membrane</keyword>
<proteinExistence type="predicted"/>
<evidence type="ECO:0000313" key="16">
    <source>
        <dbReference type="Proteomes" id="UP000295722"/>
    </source>
</evidence>
<dbReference type="NCBIfam" id="NF003475">
    <property type="entry name" value="PRK05113.1"/>
    <property type="match status" value="1"/>
</dbReference>
<evidence type="ECO:0000256" key="6">
    <source>
        <dbReference type="ARBA" id="ARBA00022737"/>
    </source>
</evidence>
<evidence type="ECO:0000256" key="8">
    <source>
        <dbReference type="ARBA" id="ARBA00022982"/>
    </source>
</evidence>
<dbReference type="InterPro" id="IPR007202">
    <property type="entry name" value="4Fe-4S_dom"/>
</dbReference>
<evidence type="ECO:0000259" key="13">
    <source>
        <dbReference type="PROSITE" id="PS51379"/>
    </source>
</evidence>
<evidence type="ECO:0000256" key="2">
    <source>
        <dbReference type="ARBA" id="ARBA00022475"/>
    </source>
</evidence>
<protein>
    <submittedName>
        <fullName evidence="15">Electron transport complex subunit RsxB</fullName>
    </submittedName>
</protein>
<dbReference type="Gene3D" id="3.30.70.20">
    <property type="match status" value="1"/>
</dbReference>
<evidence type="ECO:0000256" key="7">
    <source>
        <dbReference type="ARBA" id="ARBA00022967"/>
    </source>
</evidence>
<evidence type="ECO:0000256" key="3">
    <source>
        <dbReference type="ARBA" id="ARBA00022485"/>
    </source>
</evidence>
<feature type="domain" description="4Fe-4S" evidence="14">
    <location>
        <begin position="19"/>
        <end position="78"/>
    </location>
</feature>
<evidence type="ECO:0000256" key="4">
    <source>
        <dbReference type="ARBA" id="ARBA00022519"/>
    </source>
</evidence>
<evidence type="ECO:0000256" key="11">
    <source>
        <dbReference type="ARBA" id="ARBA00023136"/>
    </source>
</evidence>
<feature type="domain" description="4Fe-4S ferredoxin-type" evidence="13">
    <location>
        <begin position="124"/>
        <end position="153"/>
    </location>
</feature>
<dbReference type="Pfam" id="PF04060">
    <property type="entry name" value="FeS"/>
    <property type="match status" value="1"/>
</dbReference>
<dbReference type="Pfam" id="PF14697">
    <property type="entry name" value="Fer4_21"/>
    <property type="match status" value="1"/>
</dbReference>
<keyword evidence="10" id="KW-0411">Iron-sulfur</keyword>
<dbReference type="OrthoDB" id="9789936at2"/>
<dbReference type="PROSITE" id="PS51379">
    <property type="entry name" value="4FE4S_FER_2"/>
    <property type="match status" value="2"/>
</dbReference>